<dbReference type="InterPro" id="IPR029016">
    <property type="entry name" value="GAF-like_dom_sf"/>
</dbReference>
<dbReference type="InterPro" id="IPR036388">
    <property type="entry name" value="WH-like_DNA-bd_sf"/>
</dbReference>
<keyword evidence="2 5" id="KW-0805">Transcription regulation</keyword>
<dbReference type="EMBL" id="DXEU01000108">
    <property type="protein sequence ID" value="HIX52356.1"/>
    <property type="molecule type" value="Genomic_DNA"/>
</dbReference>
<reference evidence="7" key="1">
    <citation type="journal article" date="2021" name="PeerJ">
        <title>Extensive microbial diversity within the chicken gut microbiome revealed by metagenomics and culture.</title>
        <authorList>
            <person name="Gilroy R."/>
            <person name="Ravi A."/>
            <person name="Getino M."/>
            <person name="Pursley I."/>
            <person name="Horton D.L."/>
            <person name="Alikhan N.F."/>
            <person name="Baker D."/>
            <person name="Gharbi K."/>
            <person name="Hall N."/>
            <person name="Watson M."/>
            <person name="Adriaenssens E.M."/>
            <person name="Foster-Nyarko E."/>
            <person name="Jarju S."/>
            <person name="Secka A."/>
            <person name="Antonio M."/>
            <person name="Oren A."/>
            <person name="Chaudhuri R.R."/>
            <person name="La Ragione R."/>
            <person name="Hildebrand F."/>
            <person name="Pallen M.J."/>
        </authorList>
    </citation>
    <scope>NUCLEOTIDE SEQUENCE</scope>
    <source>
        <strain evidence="7">ChiGjej4B4-12881</strain>
    </source>
</reference>
<keyword evidence="4 5" id="KW-0804">Transcription</keyword>
<dbReference type="Proteomes" id="UP000886780">
    <property type="component" value="Unassembled WGS sequence"/>
</dbReference>
<dbReference type="SUPFAM" id="SSF55781">
    <property type="entry name" value="GAF domain-like"/>
    <property type="match status" value="1"/>
</dbReference>
<evidence type="ECO:0000259" key="6">
    <source>
        <dbReference type="Pfam" id="PF01628"/>
    </source>
</evidence>
<evidence type="ECO:0000256" key="2">
    <source>
        <dbReference type="ARBA" id="ARBA00023015"/>
    </source>
</evidence>
<comment type="similarity">
    <text evidence="5">Belongs to the HrcA family.</text>
</comment>
<dbReference type="InterPro" id="IPR002571">
    <property type="entry name" value="HrcA"/>
</dbReference>
<evidence type="ECO:0000256" key="5">
    <source>
        <dbReference type="HAMAP-Rule" id="MF_00081"/>
    </source>
</evidence>
<dbReference type="AlphaFoldDB" id="A0A9D1W420"/>
<dbReference type="PANTHER" id="PTHR34824">
    <property type="entry name" value="HEAT-INDUCIBLE TRANSCRIPTION REPRESSOR HRCA"/>
    <property type="match status" value="1"/>
</dbReference>
<dbReference type="PIRSF" id="PIRSF005485">
    <property type="entry name" value="HrcA"/>
    <property type="match status" value="1"/>
</dbReference>
<dbReference type="SUPFAM" id="SSF46785">
    <property type="entry name" value="Winged helix' DNA-binding domain"/>
    <property type="match status" value="1"/>
</dbReference>
<dbReference type="Gene3D" id="1.10.10.10">
    <property type="entry name" value="Winged helix-like DNA-binding domain superfamily/Winged helix DNA-binding domain"/>
    <property type="match status" value="1"/>
</dbReference>
<dbReference type="GO" id="GO:0003677">
    <property type="term" value="F:DNA binding"/>
    <property type="evidence" value="ECO:0007669"/>
    <property type="project" value="InterPro"/>
</dbReference>
<dbReference type="Gene3D" id="3.30.450.40">
    <property type="match status" value="1"/>
</dbReference>
<dbReference type="InterPro" id="IPR021153">
    <property type="entry name" value="HrcA_C"/>
</dbReference>
<proteinExistence type="inferred from homology"/>
<evidence type="ECO:0000256" key="3">
    <source>
        <dbReference type="ARBA" id="ARBA00023016"/>
    </source>
</evidence>
<feature type="domain" description="Heat-inducible transcription repressor HrcA C-terminal" evidence="6">
    <location>
        <begin position="107"/>
        <end position="330"/>
    </location>
</feature>
<reference evidence="7" key="2">
    <citation type="submission" date="2021-04" db="EMBL/GenBank/DDBJ databases">
        <authorList>
            <person name="Gilroy R."/>
        </authorList>
    </citation>
    <scope>NUCLEOTIDE SEQUENCE</scope>
    <source>
        <strain evidence="7">ChiGjej4B4-12881</strain>
    </source>
</reference>
<evidence type="ECO:0000313" key="7">
    <source>
        <dbReference type="EMBL" id="HIX52356.1"/>
    </source>
</evidence>
<comment type="function">
    <text evidence="5">Negative regulator of class I heat shock genes (grpE-dnaK-dnaJ and groELS operons). Prevents heat-shock induction of these operons.</text>
</comment>
<dbReference type="Gene3D" id="3.30.390.60">
    <property type="entry name" value="Heat-inducible transcription repressor hrca homolog, domain 3"/>
    <property type="match status" value="1"/>
</dbReference>
<organism evidence="7 8">
    <name type="scientific">Candidatus Lachnoclostridium stercoripullorum</name>
    <dbReference type="NCBI Taxonomy" id="2838635"/>
    <lineage>
        <taxon>Bacteria</taxon>
        <taxon>Bacillati</taxon>
        <taxon>Bacillota</taxon>
        <taxon>Clostridia</taxon>
        <taxon>Lachnospirales</taxon>
        <taxon>Lachnospiraceae</taxon>
    </lineage>
</organism>
<dbReference type="InterPro" id="IPR036390">
    <property type="entry name" value="WH_DNA-bd_sf"/>
</dbReference>
<gene>
    <name evidence="5 7" type="primary">hrcA</name>
    <name evidence="7" type="ORF">IAA28_06090</name>
</gene>
<keyword evidence="3 5" id="KW-0346">Stress response</keyword>
<protein>
    <recommendedName>
        <fullName evidence="5">Heat-inducible transcription repressor HrcA</fullName>
    </recommendedName>
</protein>
<name>A0A9D1W420_9FIRM</name>
<dbReference type="PANTHER" id="PTHR34824:SF1">
    <property type="entry name" value="HEAT-INDUCIBLE TRANSCRIPTION REPRESSOR HRCA"/>
    <property type="match status" value="1"/>
</dbReference>
<comment type="caution">
    <text evidence="7">The sequence shown here is derived from an EMBL/GenBank/DDBJ whole genome shotgun (WGS) entry which is preliminary data.</text>
</comment>
<sequence length="351" mass="39507">MRTVELDARKVTILKAIIKTYLETGEPVGSRTISKFSDLKLSSATIRNEMSDLEEMGYIIQPHTSAGRIPSDKGYRFYVDEILSEKDQEVAEMKELMIQRVDRVELLLKRLAQMLAANTNYAAMISGPQYHQNKLKFIQLSRVDETKLLVVTVVEGNIIKNSIIDVREPVSEEELLNLNIMLNTSLNGLTIEEINLGVISRLKEQAGHHSQVVDLVLNEVAEAIRADEEDLQIYTSGATNIFKYPELSDGEKASRLLSAFEQKEELQNLIDDINQNENSSETGIQVYIGDEMPVQSMKDCSVVTANYELGEGLRGTIGIIGPKRMDYEKVLGILKNLMTQLDMTYKKEKGD</sequence>
<dbReference type="GO" id="GO:0045892">
    <property type="term" value="P:negative regulation of DNA-templated transcription"/>
    <property type="evidence" value="ECO:0007669"/>
    <property type="project" value="UniProtKB-UniRule"/>
</dbReference>
<dbReference type="NCBIfam" id="TIGR00331">
    <property type="entry name" value="hrcA"/>
    <property type="match status" value="1"/>
</dbReference>
<dbReference type="Pfam" id="PF01628">
    <property type="entry name" value="HrcA"/>
    <property type="match status" value="1"/>
</dbReference>
<evidence type="ECO:0000256" key="1">
    <source>
        <dbReference type="ARBA" id="ARBA00022491"/>
    </source>
</evidence>
<accession>A0A9D1W420</accession>
<dbReference type="InterPro" id="IPR023120">
    <property type="entry name" value="WHTH_transcript_rep_HrcA_IDD"/>
</dbReference>
<evidence type="ECO:0000256" key="4">
    <source>
        <dbReference type="ARBA" id="ARBA00023163"/>
    </source>
</evidence>
<keyword evidence="1 5" id="KW-0678">Repressor</keyword>
<dbReference type="HAMAP" id="MF_00081">
    <property type="entry name" value="HrcA"/>
    <property type="match status" value="1"/>
</dbReference>
<evidence type="ECO:0000313" key="8">
    <source>
        <dbReference type="Proteomes" id="UP000886780"/>
    </source>
</evidence>